<dbReference type="Pfam" id="PF00311">
    <property type="entry name" value="PEPcase"/>
    <property type="match status" value="1"/>
</dbReference>
<dbReference type="GO" id="GO:0006099">
    <property type="term" value="P:tricarboxylic acid cycle"/>
    <property type="evidence" value="ECO:0007669"/>
    <property type="project" value="InterPro"/>
</dbReference>
<dbReference type="PANTHER" id="PTHR30523">
    <property type="entry name" value="PHOSPHOENOLPYRUVATE CARBOXYLASE"/>
    <property type="match status" value="1"/>
</dbReference>
<accession>A0AAE9XVH8</accession>
<dbReference type="GO" id="GO:0008964">
    <property type="term" value="F:phosphoenolpyruvate carboxylase activity"/>
    <property type="evidence" value="ECO:0007669"/>
    <property type="project" value="InterPro"/>
</dbReference>
<dbReference type="GO" id="GO:0015977">
    <property type="term" value="P:carbon fixation"/>
    <property type="evidence" value="ECO:0007669"/>
    <property type="project" value="InterPro"/>
</dbReference>
<organism evidence="4 5">
    <name type="scientific">Gimibacter soli</name>
    <dbReference type="NCBI Taxonomy" id="3024400"/>
    <lineage>
        <taxon>Bacteria</taxon>
        <taxon>Pseudomonadati</taxon>
        <taxon>Pseudomonadota</taxon>
        <taxon>Alphaproteobacteria</taxon>
        <taxon>Kordiimonadales</taxon>
        <taxon>Temperatibacteraceae</taxon>
        <taxon>Gimibacter</taxon>
    </lineage>
</organism>
<dbReference type="EMBL" id="CP116805">
    <property type="protein sequence ID" value="WCL53694.1"/>
    <property type="molecule type" value="Genomic_DNA"/>
</dbReference>
<dbReference type="KEGG" id="gso:PH603_14230"/>
<evidence type="ECO:0000313" key="5">
    <source>
        <dbReference type="Proteomes" id="UP001217500"/>
    </source>
</evidence>
<dbReference type="GO" id="GO:0005829">
    <property type="term" value="C:cytosol"/>
    <property type="evidence" value="ECO:0007669"/>
    <property type="project" value="TreeGrafter"/>
</dbReference>
<name>A0AAE9XVH8_9PROT</name>
<feature type="region of interest" description="Disordered" evidence="3">
    <location>
        <begin position="882"/>
        <end position="901"/>
    </location>
</feature>
<sequence>MTDRTLSAVLMPVAPEARDDRNTFLAPARALAARMIDGKTGIADVHAELRGLGRQLLKDRLDRLKGQWTANGRSANEKRVKDLIRGLAHDADGKLLPYDAFQSLLERELGGFVITAHPTFNLSAEAARAAVRYLKGEADDIPRLDRYRSQRSPSLDEELAASERASLSIRRAIRRVNRLALGVAAELYPGDARLLAPSFVSVASWVGFDLDGRTDIGWSTSLKFRCRSAVAGIDELTTYFGSVEQEIGAGAEKPVAAAIAAVKKGLGDFRGCFADGIEKLETLKDDMPALNRAALGRRAIKEAALSSINAALEVLVAADLPAKAHLEIATFRAEWRHVGLGLTHIHFRLNAEQLHNAIRSEIGLDRAPDRSGTRRHYLSAIAGLLESIEPANVHYGTVAAEQTTAKRLFMLAAQFKKHFDGRTPIRLLIAESDTPFTLLTALYYARRYGVEDHVEISPLFETAIGLQRGDRVIAEVLDNPHFVDYIRAQGRFCVQLGFSDSGRFIGQPAACLAIERFKLRLVRLWKRRGLGDVQLLFFDTHGESIGRGAHPASLKDRFLYTQPPRVREFLEDLDVPHKHEVSFQGGDGYLWFVDEDTAFNTLTDFLDVRLSPVKAEGDPFYDDSGWALDFFLTLKEYQDHLVEHPGYVRLLDQMGPNLLFPTGSRATKRQAAEGQVPRLESVSQIRAIPHNAMLQQLGYMVNSVAGFGIAVSRSASRFAELHEKSDRLQRVTALVVAALDRSNVHALDAYLSLYDPGYWLDVADGEAGEHGGERRLSRALEGMGGGPHIGALIRRLRRDEGELRDALPMFEGHSANPQTTMAQLHMLRLALMHFVFLKAMEVPRFSTRLNVSLDELVERLLHMDVPATIQMLKDIFPATTNGDSDADFGEPSTDSSERAGYKKERATIFEPMREAYELMLDITGLIGLEIGAIG</sequence>
<dbReference type="PRINTS" id="PR00150">
    <property type="entry name" value="PEPCARBXLASE"/>
</dbReference>
<evidence type="ECO:0000256" key="2">
    <source>
        <dbReference type="ARBA" id="ARBA00022419"/>
    </source>
</evidence>
<dbReference type="InterPro" id="IPR021135">
    <property type="entry name" value="PEP_COase"/>
</dbReference>
<evidence type="ECO:0000313" key="4">
    <source>
        <dbReference type="EMBL" id="WCL53694.1"/>
    </source>
</evidence>
<protein>
    <recommendedName>
        <fullName evidence="2">Phosphoenolpyruvate carboxylase</fullName>
    </recommendedName>
</protein>
<keyword evidence="4" id="KW-0456">Lyase</keyword>
<comment type="function">
    <text evidence="1">Forms oxaloacetate, a four-carbon dicarboxylic acid source for the tricarboxylic acid cycle.</text>
</comment>
<evidence type="ECO:0000256" key="3">
    <source>
        <dbReference type="SAM" id="MobiDB-lite"/>
    </source>
</evidence>
<keyword evidence="5" id="KW-1185">Reference proteome</keyword>
<dbReference type="InterPro" id="IPR015813">
    <property type="entry name" value="Pyrv/PenolPyrv_kinase-like_dom"/>
</dbReference>
<dbReference type="AlphaFoldDB" id="A0AAE9XVH8"/>
<proteinExistence type="predicted"/>
<dbReference type="RefSeq" id="WP_289503220.1">
    <property type="nucleotide sequence ID" value="NZ_CP116805.1"/>
</dbReference>
<dbReference type="PANTHER" id="PTHR30523:SF6">
    <property type="entry name" value="PHOSPHOENOLPYRUVATE CARBOXYLASE"/>
    <property type="match status" value="1"/>
</dbReference>
<reference evidence="4" key="1">
    <citation type="submission" date="2023-01" db="EMBL/GenBank/DDBJ databases">
        <title>The genome sequence of Kordiimonadaceae bacterium 6D33.</title>
        <authorList>
            <person name="Liu Y."/>
        </authorList>
    </citation>
    <scope>NUCLEOTIDE SEQUENCE</scope>
    <source>
        <strain evidence="4">6D33</strain>
    </source>
</reference>
<gene>
    <name evidence="4" type="ORF">PH603_14230</name>
</gene>
<evidence type="ECO:0000256" key="1">
    <source>
        <dbReference type="ARBA" id="ARBA00003670"/>
    </source>
</evidence>
<dbReference type="SUPFAM" id="SSF51621">
    <property type="entry name" value="Phosphoenolpyruvate/pyruvate domain"/>
    <property type="match status" value="1"/>
</dbReference>
<dbReference type="Proteomes" id="UP001217500">
    <property type="component" value="Chromosome"/>
</dbReference>